<dbReference type="PATRIC" id="fig|1265738.3.peg.2476"/>
<sequence length="59" mass="6446">MQNDVVPLRADMDAANTNVLVERFAVEFVPTLLLVDTDGTVLQRSGFVDAKGLLELLSK</sequence>
<dbReference type="EMBL" id="ANOG01000346">
    <property type="protein sequence ID" value="EMI20606.1"/>
    <property type="molecule type" value="Genomic_DNA"/>
</dbReference>
<gene>
    <name evidence="1" type="ORF">RMSM_02467</name>
</gene>
<dbReference type="Proteomes" id="UP000011991">
    <property type="component" value="Unassembled WGS sequence"/>
</dbReference>
<evidence type="ECO:0000313" key="1">
    <source>
        <dbReference type="EMBL" id="EMI20606.1"/>
    </source>
</evidence>
<organism evidence="1 2">
    <name type="scientific">Rhodopirellula maiorica SM1</name>
    <dbReference type="NCBI Taxonomy" id="1265738"/>
    <lineage>
        <taxon>Bacteria</taxon>
        <taxon>Pseudomonadati</taxon>
        <taxon>Planctomycetota</taxon>
        <taxon>Planctomycetia</taxon>
        <taxon>Pirellulales</taxon>
        <taxon>Pirellulaceae</taxon>
        <taxon>Novipirellula</taxon>
    </lineage>
</organism>
<evidence type="ECO:0000313" key="2">
    <source>
        <dbReference type="Proteomes" id="UP000011991"/>
    </source>
</evidence>
<dbReference type="SUPFAM" id="SSF52833">
    <property type="entry name" value="Thioredoxin-like"/>
    <property type="match status" value="1"/>
</dbReference>
<keyword evidence="2" id="KW-1185">Reference proteome</keyword>
<reference evidence="1 2" key="1">
    <citation type="journal article" date="2013" name="Mar. Genomics">
        <title>Expression of sulfatases in Rhodopirellula baltica and the diversity of sulfatases in the genus Rhodopirellula.</title>
        <authorList>
            <person name="Wegner C.E."/>
            <person name="Richter-Heitmann T."/>
            <person name="Klindworth A."/>
            <person name="Klockow C."/>
            <person name="Richter M."/>
            <person name="Achstetter T."/>
            <person name="Glockner F.O."/>
            <person name="Harder J."/>
        </authorList>
    </citation>
    <scope>NUCLEOTIDE SEQUENCE [LARGE SCALE GENOMIC DNA]</scope>
    <source>
        <strain evidence="1 2">SM1</strain>
    </source>
</reference>
<proteinExistence type="predicted"/>
<accession>M5RN23</accession>
<dbReference type="OrthoDB" id="267639at2"/>
<dbReference type="Gene3D" id="3.40.30.10">
    <property type="entry name" value="Glutaredoxin"/>
    <property type="match status" value="1"/>
</dbReference>
<dbReference type="RefSeq" id="WP_008695552.1">
    <property type="nucleotide sequence ID" value="NZ_ANOG01000346.1"/>
</dbReference>
<protein>
    <submittedName>
        <fullName evidence="1">Uncharacterized protein</fullName>
    </submittedName>
</protein>
<name>M5RN23_9BACT</name>
<dbReference type="InterPro" id="IPR036249">
    <property type="entry name" value="Thioredoxin-like_sf"/>
</dbReference>
<comment type="caution">
    <text evidence="1">The sequence shown here is derived from an EMBL/GenBank/DDBJ whole genome shotgun (WGS) entry which is preliminary data.</text>
</comment>
<dbReference type="AlphaFoldDB" id="M5RN23"/>